<comment type="similarity">
    <text evidence="1">Belongs to the TRAFAC class dynamin-like GTPase superfamily. Very large inducible GTPase (VLIG) family.</text>
</comment>
<dbReference type="InterPro" id="IPR027417">
    <property type="entry name" value="P-loop_NTPase"/>
</dbReference>
<dbReference type="PROSITE" id="PS51717">
    <property type="entry name" value="G_VLIG"/>
    <property type="match status" value="1"/>
</dbReference>
<dbReference type="EMBL" id="CAJPWZ010001723">
    <property type="protein sequence ID" value="CAG2222093.1"/>
    <property type="molecule type" value="Genomic_DNA"/>
</dbReference>
<dbReference type="PANTHER" id="PTHR14819:SF25">
    <property type="entry name" value="CHROMOSOME UNDETERMINED SCAFFOLD_52, WHOLE GENOME SHOTGUN SEQUENCE"/>
    <property type="match status" value="1"/>
</dbReference>
<dbReference type="InterPro" id="IPR052986">
    <property type="entry name" value="VLIG_GTPase"/>
</dbReference>
<protein>
    <recommendedName>
        <fullName evidence="3">VLIG-type G domain-containing protein</fullName>
    </recommendedName>
</protein>
<reference evidence="4" key="1">
    <citation type="submission" date="2021-03" db="EMBL/GenBank/DDBJ databases">
        <authorList>
            <person name="Bekaert M."/>
        </authorList>
    </citation>
    <scope>NUCLEOTIDE SEQUENCE</scope>
</reference>
<evidence type="ECO:0000256" key="2">
    <source>
        <dbReference type="SAM" id="MobiDB-lite"/>
    </source>
</evidence>
<dbReference type="InterPro" id="IPR030383">
    <property type="entry name" value="G_VLIG_dom"/>
</dbReference>
<dbReference type="GO" id="GO:0005525">
    <property type="term" value="F:GTP binding"/>
    <property type="evidence" value="ECO:0007669"/>
    <property type="project" value="InterPro"/>
</dbReference>
<dbReference type="PANTHER" id="PTHR14819">
    <property type="entry name" value="GTP-BINDING"/>
    <property type="match status" value="1"/>
</dbReference>
<feature type="compositionally biased region" description="Polar residues" evidence="2">
    <location>
        <begin position="406"/>
        <end position="416"/>
    </location>
</feature>
<evidence type="ECO:0000313" key="4">
    <source>
        <dbReference type="EMBL" id="CAG2222093.1"/>
    </source>
</evidence>
<keyword evidence="5" id="KW-1185">Reference proteome</keyword>
<comment type="caution">
    <text evidence="4">The sequence shown here is derived from an EMBL/GenBank/DDBJ whole genome shotgun (WGS) entry which is preliminary data.</text>
</comment>
<dbReference type="Pfam" id="PF25496">
    <property type="entry name" value="URGCP"/>
    <property type="match status" value="1"/>
</dbReference>
<sequence>MSSSSDGIAKEMSVDENEKLERHNDTRLRQENMDAFSDGIPEEMSKEETEKLGRNKDTNDALDLQGSCKEECSSDYIGGLTVKNKTQPRDKIDMIDVSTVDERKRELKLPTEINEEDKYTLDLNSIDVSVSNVETISDIITEKASKKSTDPCSENFLKTDSTNKPGMKNQTNDFFQHNNSNDDIQTANANIVYHQQSVETSQPLENTDYDRRYLDRKIENVVDDFDTTYDILKNRDTYENNVTSETSMIGIEQIPEGPHLQESQDFQTIDVNTDSNLKTTLMLDSSLPDDQQRHVESSLQENQNIDRNHFATNIERADDRDVPETIQNISESTDRYDNKQSLQSTIITSAQNLEKFQSKESQDFDNRKVESKAEKTDDDLKINEDYLEKTDCKYNNQILDSGIAHSSQATATSQLPKGTERSNIKIEDTTKSELPPSPEQYNTCLQTLDQQDQVTSGIRETYIKTEEDDFMSKFGLNTVYPQKITLVDVMTIRSQSEKITLSQVPWMVLKNLMMMNSTCRDKMMEEFLERISKDDCNDENSITCVDDDDDLAELSIFDNDINDSQIKVNPLDLLVAVFNCSSQSLRNILAVKLFMCKLAIPLVVPSAINELTLTTSLLHSIVLDDTTHNNLVRQTLAINCDCHILSFVRLGIPSVSKSKLINTVLSDSNHETFYNKNCPLGTTPKTISKGIIEAAWFLPSGGINDFDKITMFMNLRGDSQFEQKQLQFLSKLSTVMVILVDLDDLQDKNKQEILHNLQNVVTGGIVLALDAFKYDHRTSKEIYQSYLKGIPAQSKKPKLCLLAVNNQFVTVPEVKKNLHAQLSSTLKKIDVKPLSAMLDAATDIDLKRDTDSTDLSTARKRVENILEVIPKDVINVQELITPLQGKPWHSWCKHSEIVNRTSKCTSIQERSIHQEEMKKQRRLQLETIPNMHSFMTKAINTFEEYSNNDSCFVLFIEWMKLMLNDRSRTVTSDCLTQYQSDCQALESTKLEKGDIIEAEQKVNNSKANLNKASFMFEHLMRECGQIFESVETCKSYALEILSENLNRFQQLPKIAAKLLLLGQPLEILDGDTTYVPLIWVEAVLFQVKKLIHDKKLLSISVVGLQSSGKSTLLNTLFGLQFAVNAGRCTSGVFMQLVPVSIENSEYDYIVVFDTEGLRSQRLEGKGEVRHDNMLATFVIGLGDITIVNVKGENTSEVKDILQIAVHAFLRLKLVNKSLNLKQSCLFIHQNVSDAGAISKMLEERQIFVQSLDEMAKAAAEQEDVADIQTFNQIIDFDCEKNVSYFSDLWHGDPPMAPVNPGYCKRAVEVQNIILDSLASKRKTYLTITDTITRIKDIWTGILKDDFVYGFRNNLERKASDDIDREYHTIVWELEKFKYTFITSAEMGKLSQDCIDKLDESVNDCLRNFSTELETEMKSQRERLVSFIETSNLTDVMNQWKEEKLRRMNLLSENLITSSSVADRIEAMLAEEFQSELGFMHSRRDSCEGRLKYLEGSILCDSIRDGHISVRKMLNTDEQEVESIDVYREQAVSVTDNIFIEIDRKIKELSKLDVRFDNLYVQLDQRYESKHSPRGQMMEYKNTAWTLCTNLVEQNTEDMISISFFKDAMMKSVTARVSNLIPMDVADKVLVSFSQEKYTLMKTIMTELAKNDNFDGYMAFIKDPATFTRNWLTDFLYKYIFHNKTDDIHHYGLLAKGRTTKIFETVAMAISETTILLKEMESICSSKWISVFVSKMNIYDILPVTENSFVHVLDRNISDLSNFKKVLFEEMKKVESQVNNKFVETTSDDVQWGKDVLSLIMGKLWGCETKCMFCAEPCMMTDKEHIKYDKPHKCIQHRPQGISGFTYEWNKSLVVNFCNEIIQTEADYVAYDIDEYKEKSRQYKDYKKTLPGLGHSTNI</sequence>
<feature type="region of interest" description="Disordered" evidence="2">
    <location>
        <begin position="1"/>
        <end position="61"/>
    </location>
</feature>
<feature type="compositionally biased region" description="Basic and acidic residues" evidence="2">
    <location>
        <begin position="8"/>
        <end position="32"/>
    </location>
</feature>
<dbReference type="SUPFAM" id="SSF52540">
    <property type="entry name" value="P-loop containing nucleoside triphosphate hydrolases"/>
    <property type="match status" value="1"/>
</dbReference>
<evidence type="ECO:0000256" key="1">
    <source>
        <dbReference type="ARBA" id="ARBA00006828"/>
    </source>
</evidence>
<feature type="region of interest" description="Disordered" evidence="2">
    <location>
        <begin position="288"/>
        <end position="307"/>
    </location>
</feature>
<dbReference type="InterPro" id="IPR057365">
    <property type="entry name" value="URGCP"/>
</dbReference>
<evidence type="ECO:0000259" key="3">
    <source>
        <dbReference type="PROSITE" id="PS51717"/>
    </source>
</evidence>
<feature type="region of interest" description="Disordered" evidence="2">
    <location>
        <begin position="406"/>
        <end position="438"/>
    </location>
</feature>
<dbReference type="Proteomes" id="UP000683360">
    <property type="component" value="Unassembled WGS sequence"/>
</dbReference>
<organism evidence="4 5">
    <name type="scientific">Mytilus edulis</name>
    <name type="common">Blue mussel</name>
    <dbReference type="NCBI Taxonomy" id="6550"/>
    <lineage>
        <taxon>Eukaryota</taxon>
        <taxon>Metazoa</taxon>
        <taxon>Spiralia</taxon>
        <taxon>Lophotrochozoa</taxon>
        <taxon>Mollusca</taxon>
        <taxon>Bivalvia</taxon>
        <taxon>Autobranchia</taxon>
        <taxon>Pteriomorphia</taxon>
        <taxon>Mytilida</taxon>
        <taxon>Mytiloidea</taxon>
        <taxon>Mytilidae</taxon>
        <taxon>Mytilinae</taxon>
        <taxon>Mytilus</taxon>
    </lineage>
</organism>
<dbReference type="Pfam" id="PF25683">
    <property type="entry name" value="URGCP_GTPase"/>
    <property type="match status" value="1"/>
</dbReference>
<proteinExistence type="inferred from homology"/>
<dbReference type="Gene3D" id="3.40.50.300">
    <property type="entry name" value="P-loop containing nucleotide triphosphate hydrolases"/>
    <property type="match status" value="1"/>
</dbReference>
<feature type="compositionally biased region" description="Basic and acidic residues" evidence="2">
    <location>
        <begin position="43"/>
        <end position="59"/>
    </location>
</feature>
<feature type="compositionally biased region" description="Basic and acidic residues" evidence="2">
    <location>
        <begin position="418"/>
        <end position="431"/>
    </location>
</feature>
<name>A0A8S3SPM5_MYTED</name>
<feature type="domain" description="VLIG-type G" evidence="3">
    <location>
        <begin position="1093"/>
        <end position="1335"/>
    </location>
</feature>
<gene>
    <name evidence="4" type="ORF">MEDL_35464</name>
</gene>
<accession>A0A8S3SPM5</accession>
<dbReference type="OrthoDB" id="6141954at2759"/>
<evidence type="ECO:0000313" key="5">
    <source>
        <dbReference type="Proteomes" id="UP000683360"/>
    </source>
</evidence>
<feature type="region of interest" description="Disordered" evidence="2">
    <location>
        <begin position="356"/>
        <end position="376"/>
    </location>
</feature>